<dbReference type="InterPro" id="IPR044399">
    <property type="entry name" value="Mb-like_M"/>
</dbReference>
<dbReference type="AlphaFoldDB" id="T0QB90"/>
<dbReference type="GO" id="GO:0005344">
    <property type="term" value="F:oxygen carrier activity"/>
    <property type="evidence" value="ECO:0007669"/>
    <property type="project" value="UniProtKB-KW"/>
</dbReference>
<dbReference type="Proteomes" id="UP000030762">
    <property type="component" value="Unassembled WGS sequence"/>
</dbReference>
<dbReference type="InParanoid" id="T0QB90"/>
<dbReference type="GO" id="GO:0020037">
    <property type="term" value="F:heme binding"/>
    <property type="evidence" value="ECO:0007669"/>
    <property type="project" value="InterPro"/>
</dbReference>
<keyword evidence="1" id="KW-0408">Iron</keyword>
<keyword evidence="1" id="KW-0813">Transport</keyword>
<dbReference type="RefSeq" id="XP_008611448.1">
    <property type="nucleotide sequence ID" value="XM_008613226.1"/>
</dbReference>
<accession>T0QB90</accession>
<comment type="similarity">
    <text evidence="1">Belongs to the globin family.</text>
</comment>
<dbReference type="Pfam" id="PF00042">
    <property type="entry name" value="Globin"/>
    <property type="match status" value="1"/>
</dbReference>
<protein>
    <recommendedName>
        <fullName evidence="3">Globin domain-containing protein</fullName>
    </recommendedName>
</protein>
<dbReference type="InterPro" id="IPR000971">
    <property type="entry name" value="Globin"/>
</dbReference>
<evidence type="ECO:0000313" key="4">
    <source>
        <dbReference type="EMBL" id="EQC35164.1"/>
    </source>
</evidence>
<reference evidence="4 5" key="1">
    <citation type="submission" date="2012-04" db="EMBL/GenBank/DDBJ databases">
        <title>The Genome Sequence of Saprolegnia declina VS20.</title>
        <authorList>
            <consortium name="The Broad Institute Genome Sequencing Platform"/>
            <person name="Russ C."/>
            <person name="Nusbaum C."/>
            <person name="Tyler B."/>
            <person name="van West P."/>
            <person name="Dieguez-Uribeondo J."/>
            <person name="de Bruijn I."/>
            <person name="Tripathy S."/>
            <person name="Jiang R."/>
            <person name="Young S.K."/>
            <person name="Zeng Q."/>
            <person name="Gargeya S."/>
            <person name="Fitzgerald M."/>
            <person name="Haas B."/>
            <person name="Abouelleil A."/>
            <person name="Alvarado L."/>
            <person name="Arachchi H.M."/>
            <person name="Berlin A."/>
            <person name="Chapman S.B."/>
            <person name="Goldberg J."/>
            <person name="Griggs A."/>
            <person name="Gujja S."/>
            <person name="Hansen M."/>
            <person name="Howarth C."/>
            <person name="Imamovic A."/>
            <person name="Larimer J."/>
            <person name="McCowen C."/>
            <person name="Montmayeur A."/>
            <person name="Murphy C."/>
            <person name="Neiman D."/>
            <person name="Pearson M."/>
            <person name="Priest M."/>
            <person name="Roberts A."/>
            <person name="Saif S."/>
            <person name="Shea T."/>
            <person name="Sisk P."/>
            <person name="Sykes S."/>
            <person name="Wortman J."/>
            <person name="Nusbaum C."/>
            <person name="Birren B."/>
        </authorList>
    </citation>
    <scope>NUCLEOTIDE SEQUENCE [LARGE SCALE GENOMIC DNA]</scope>
    <source>
        <strain evidence="4 5">VS20</strain>
    </source>
</reference>
<dbReference type="InterPro" id="IPR009050">
    <property type="entry name" value="Globin-like_sf"/>
</dbReference>
<dbReference type="CDD" id="cd01040">
    <property type="entry name" value="Mb-like"/>
    <property type="match status" value="1"/>
</dbReference>
<keyword evidence="1" id="KW-0349">Heme</keyword>
<dbReference type="OrthoDB" id="64065at2759"/>
<feature type="region of interest" description="Disordered" evidence="2">
    <location>
        <begin position="232"/>
        <end position="251"/>
    </location>
</feature>
<dbReference type="InterPro" id="IPR012292">
    <property type="entry name" value="Globin/Proto"/>
</dbReference>
<sequence length="251" mass="28469">MGNAQSGKAAKVLRLRQEEIDVDVDHLGSFAFGLAHDYEVQHYMPPQFPIIPLLTKDRVTTCQRTWDLIQSASTDKMKQYGKPGIVLFYDEFFYRLFERDTTMALVFPNTKQRGEVLIKALTFILGVRADAPADVENVKNSCRFLGHRHRTFMKVRPHHFATYALTMVEVVMYWLGDLASHNVGQAWSNTTGFILRYLLEPYLFERTDPYELYQNTTIAAVREITESSAASASVMDNKTGRASSMSGSGHA</sequence>
<gene>
    <name evidence="4" type="ORF">SDRG_07396</name>
</gene>
<name>T0QB90_SAPDV</name>
<dbReference type="GO" id="GO:0019825">
    <property type="term" value="F:oxygen binding"/>
    <property type="evidence" value="ECO:0007669"/>
    <property type="project" value="InterPro"/>
</dbReference>
<keyword evidence="1" id="KW-0479">Metal-binding</keyword>
<organism evidence="4 5">
    <name type="scientific">Saprolegnia diclina (strain VS20)</name>
    <dbReference type="NCBI Taxonomy" id="1156394"/>
    <lineage>
        <taxon>Eukaryota</taxon>
        <taxon>Sar</taxon>
        <taxon>Stramenopiles</taxon>
        <taxon>Oomycota</taxon>
        <taxon>Saprolegniomycetes</taxon>
        <taxon>Saprolegniales</taxon>
        <taxon>Saprolegniaceae</taxon>
        <taxon>Saprolegnia</taxon>
    </lineage>
</organism>
<evidence type="ECO:0000313" key="5">
    <source>
        <dbReference type="Proteomes" id="UP000030762"/>
    </source>
</evidence>
<keyword evidence="5" id="KW-1185">Reference proteome</keyword>
<feature type="domain" description="Globin" evidence="3">
    <location>
        <begin position="91"/>
        <end position="192"/>
    </location>
</feature>
<dbReference type="GeneID" id="19948123"/>
<dbReference type="EMBL" id="JH767152">
    <property type="protein sequence ID" value="EQC35164.1"/>
    <property type="molecule type" value="Genomic_DNA"/>
</dbReference>
<dbReference type="VEuPathDB" id="FungiDB:SDRG_07396"/>
<evidence type="ECO:0000256" key="2">
    <source>
        <dbReference type="SAM" id="MobiDB-lite"/>
    </source>
</evidence>
<dbReference type="Gene3D" id="1.10.490.10">
    <property type="entry name" value="Globins"/>
    <property type="match status" value="1"/>
</dbReference>
<keyword evidence="1" id="KW-0561">Oxygen transport</keyword>
<evidence type="ECO:0000256" key="1">
    <source>
        <dbReference type="RuleBase" id="RU000356"/>
    </source>
</evidence>
<dbReference type="SUPFAM" id="SSF46458">
    <property type="entry name" value="Globin-like"/>
    <property type="match status" value="1"/>
</dbReference>
<proteinExistence type="inferred from homology"/>
<dbReference type="OMA" id="TTCQRTW"/>
<evidence type="ECO:0000259" key="3">
    <source>
        <dbReference type="Pfam" id="PF00042"/>
    </source>
</evidence>